<dbReference type="EMBL" id="QSUL01000001">
    <property type="protein sequence ID" value="RGN40476.1"/>
    <property type="molecule type" value="Genomic_DNA"/>
</dbReference>
<comment type="caution">
    <text evidence="1">The sequence shown here is derived from an EMBL/GenBank/DDBJ whole genome shotgun (WGS) entry which is preliminary data.</text>
</comment>
<name>A0A3E5BS69_9BACE</name>
<reference evidence="1 2" key="1">
    <citation type="submission" date="2018-08" db="EMBL/GenBank/DDBJ databases">
        <title>A genome reference for cultivated species of the human gut microbiota.</title>
        <authorList>
            <person name="Zou Y."/>
            <person name="Xue W."/>
            <person name="Luo G."/>
        </authorList>
    </citation>
    <scope>NUCLEOTIDE SEQUENCE [LARGE SCALE GENOMIC DNA]</scope>
    <source>
        <strain evidence="1 2">OM05-15BH</strain>
    </source>
</reference>
<dbReference type="AlphaFoldDB" id="A0A3E5BS69"/>
<organism evidence="1 2">
    <name type="scientific">Bacteroides oleiciplenus</name>
    <dbReference type="NCBI Taxonomy" id="626931"/>
    <lineage>
        <taxon>Bacteria</taxon>
        <taxon>Pseudomonadati</taxon>
        <taxon>Bacteroidota</taxon>
        <taxon>Bacteroidia</taxon>
        <taxon>Bacteroidales</taxon>
        <taxon>Bacteroidaceae</taxon>
        <taxon>Bacteroides</taxon>
    </lineage>
</organism>
<accession>A0A3E5BS69</accession>
<dbReference type="Proteomes" id="UP000260983">
    <property type="component" value="Unassembled WGS sequence"/>
</dbReference>
<protein>
    <submittedName>
        <fullName evidence="1">Uncharacterized protein</fullName>
    </submittedName>
</protein>
<evidence type="ECO:0000313" key="2">
    <source>
        <dbReference type="Proteomes" id="UP000260983"/>
    </source>
</evidence>
<gene>
    <name evidence="1" type="ORF">DXB65_02300</name>
</gene>
<sequence>MNLNKDLQVAGYVMIPRALLLRTFEEHREAVGDMNAFLRVLTYVNYAEAMTKCCNTEVACRRGESVISFSHWAEILGWTIGRTRRFFNRLIADGGIELVKGDCVSHIRIPGYDAWVGKRMAGKADAATTLEEGFGTFWDEYHEITRMPRKSREETLREWKKMSLEERKLAQENIEEYYYHLRNTKYCCQAAKYLANKLFQDEYDN</sequence>
<dbReference type="RefSeq" id="WP_009130904.1">
    <property type="nucleotide sequence ID" value="NZ_CABKRN010000003.1"/>
</dbReference>
<evidence type="ECO:0000313" key="1">
    <source>
        <dbReference type="EMBL" id="RGN40476.1"/>
    </source>
</evidence>
<proteinExistence type="predicted"/>